<evidence type="ECO:0000313" key="5">
    <source>
        <dbReference type="Proteomes" id="UP000323300"/>
    </source>
</evidence>
<feature type="transmembrane region" description="Helical" evidence="2">
    <location>
        <begin position="115"/>
        <end position="136"/>
    </location>
</feature>
<dbReference type="PANTHER" id="PTHR43318">
    <property type="entry name" value="UDP-N-ACETYLGLUCOSAMINE 4,6-DEHYDRATASE"/>
    <property type="match status" value="1"/>
</dbReference>
<keyword evidence="2" id="KW-1133">Transmembrane helix</keyword>
<evidence type="ECO:0000256" key="1">
    <source>
        <dbReference type="ARBA" id="ARBA00007430"/>
    </source>
</evidence>
<organism evidence="4 5">
    <name type="scientific">Neomesorhizobium albiziae</name>
    <dbReference type="NCBI Taxonomy" id="335020"/>
    <lineage>
        <taxon>Bacteria</taxon>
        <taxon>Pseudomonadati</taxon>
        <taxon>Pseudomonadota</taxon>
        <taxon>Alphaproteobacteria</taxon>
        <taxon>Hyphomicrobiales</taxon>
        <taxon>Phyllobacteriaceae</taxon>
        <taxon>Neomesorhizobium</taxon>
    </lineage>
</organism>
<dbReference type="SUPFAM" id="SSF51735">
    <property type="entry name" value="NAD(P)-binding Rossmann-fold domains"/>
    <property type="match status" value="1"/>
</dbReference>
<keyword evidence="5" id="KW-1185">Reference proteome</keyword>
<feature type="domain" description="Polysaccharide biosynthesis protein CapD-like" evidence="3">
    <location>
        <begin position="302"/>
        <end position="588"/>
    </location>
</feature>
<dbReference type="EMBL" id="FOSL01000039">
    <property type="protein sequence ID" value="SFL14228.1"/>
    <property type="molecule type" value="Genomic_DNA"/>
</dbReference>
<dbReference type="InterPro" id="IPR051203">
    <property type="entry name" value="Polysaccharide_Synthase-Rel"/>
</dbReference>
<dbReference type="InterPro" id="IPR003869">
    <property type="entry name" value="Polysac_CapD-like"/>
</dbReference>
<evidence type="ECO:0000259" key="3">
    <source>
        <dbReference type="Pfam" id="PF02719"/>
    </source>
</evidence>
<evidence type="ECO:0000256" key="2">
    <source>
        <dbReference type="SAM" id="Phobius"/>
    </source>
</evidence>
<protein>
    <submittedName>
        <fullName evidence="4">O-antigen biosynthesis protein WbqV</fullName>
    </submittedName>
</protein>
<evidence type="ECO:0000313" key="4">
    <source>
        <dbReference type="EMBL" id="SFL14228.1"/>
    </source>
</evidence>
<proteinExistence type="inferred from homology"/>
<comment type="similarity">
    <text evidence="1">Belongs to the polysaccharide synthase family.</text>
</comment>
<sequence>MKFSTISETLVRLKGVMTTLLDLGVAGTAFLFAYATAYGFDRMLHIPGIVDKTGAFTAISGICFVLFSVNRTSWRYVSIPDLITITKAATAAVVIYTLGSFLLTRSENVPRSVPVLTTIFLLFGLAGTRIAVRLILERSFSFSPSSGPRSPGSRNVLLCGLSAKAESFIRSVRRDPKNPINIIGILDEAEKNRLRMIQGVKTVGKLTELERVISDCARNGIVISELIVTENSPSRQRLAEIVETATSLKLKVLRIPDITDTALITPKFLDEPKPIELGDLLERPEVKADYEGVARLIDGKVILATGAGGSIGSELCRQIATFNPRQLIITDSSEFHIYMLDKELREQHPQLPMVTRIVDVRDANRVARIFSEFKPEVVFHAAALKHVPLVEENPIEGIKTNVLGTRNVANAALANEAVTFIMISTDKAVNPTNIMGATKRAAEAYCQSLDVNSTKTRFKTVRFGNVLGSNGSVVPRFQEQIAAGGPVTVTHPHIVRFFMTIPEAVRLVLHASAHALRRQTERGKIMVLDMGKPVRIVDLAERMIQLAGYKPRIDVEIVFTGLRPGEKLFEELFDPSEIKDSKTEEGFVIAAPRIIDKALLHRTLTGLDSAVEREDLTRAVELLAHIVPEYRKDNTAVAPFAEVDETERPS</sequence>
<reference evidence="4 5" key="1">
    <citation type="submission" date="2016-10" db="EMBL/GenBank/DDBJ databases">
        <authorList>
            <person name="Varghese N."/>
            <person name="Submissions S."/>
        </authorList>
    </citation>
    <scope>NUCLEOTIDE SEQUENCE [LARGE SCALE GENOMIC DNA]</scope>
    <source>
        <strain evidence="4 5">DSM 21822</strain>
    </source>
</reference>
<name>A0A1I4F8E4_9HYPH</name>
<dbReference type="Pfam" id="PF02719">
    <property type="entry name" value="Polysacc_synt_2"/>
    <property type="match status" value="1"/>
</dbReference>
<accession>A0A1I4F8E4</accession>
<gene>
    <name evidence="4" type="ORF">SAMN04488498_13916</name>
</gene>
<dbReference type="Proteomes" id="UP000323300">
    <property type="component" value="Unassembled WGS sequence"/>
</dbReference>
<feature type="transmembrane region" description="Helical" evidence="2">
    <location>
        <begin position="20"/>
        <end position="40"/>
    </location>
</feature>
<dbReference type="InterPro" id="IPR036291">
    <property type="entry name" value="NAD(P)-bd_dom_sf"/>
</dbReference>
<dbReference type="RefSeq" id="WP_244621963.1">
    <property type="nucleotide sequence ID" value="NZ_BSPE01000010.1"/>
</dbReference>
<dbReference type="AlphaFoldDB" id="A0A1I4F8E4"/>
<feature type="transmembrane region" description="Helical" evidence="2">
    <location>
        <begin position="52"/>
        <end position="70"/>
    </location>
</feature>
<feature type="transmembrane region" description="Helical" evidence="2">
    <location>
        <begin position="82"/>
        <end position="103"/>
    </location>
</feature>
<keyword evidence="2" id="KW-0472">Membrane</keyword>
<dbReference type="Gene3D" id="3.40.50.720">
    <property type="entry name" value="NAD(P)-binding Rossmann-like Domain"/>
    <property type="match status" value="2"/>
</dbReference>
<dbReference type="CDD" id="cd05237">
    <property type="entry name" value="UDP_invert_4-6DH_SDR_e"/>
    <property type="match status" value="1"/>
</dbReference>
<dbReference type="PANTHER" id="PTHR43318:SF1">
    <property type="entry name" value="POLYSACCHARIDE BIOSYNTHESIS PROTEIN EPSC-RELATED"/>
    <property type="match status" value="1"/>
</dbReference>
<keyword evidence="2" id="KW-0812">Transmembrane</keyword>